<keyword evidence="6" id="KW-0460">Magnesium</keyword>
<feature type="binding site" evidence="6">
    <location>
        <position position="58"/>
    </location>
    <ligand>
        <name>Mg(2+)</name>
        <dbReference type="ChEBI" id="CHEBI:18420"/>
    </ligand>
</feature>
<dbReference type="Proteomes" id="UP000054007">
    <property type="component" value="Unassembled WGS sequence"/>
</dbReference>
<keyword evidence="1 6" id="KW-0479">Metal-binding</keyword>
<dbReference type="GO" id="GO:0046872">
    <property type="term" value="F:metal ion binding"/>
    <property type="evidence" value="ECO:0007669"/>
    <property type="project" value="UniProtKB-KW"/>
</dbReference>
<dbReference type="SUPFAM" id="SSF52540">
    <property type="entry name" value="P-loop containing nucleoside triphosphate hydrolases"/>
    <property type="match status" value="1"/>
</dbReference>
<dbReference type="SUPFAM" id="SSF47895">
    <property type="entry name" value="Transducin (alpha subunit), insertion domain"/>
    <property type="match status" value="1"/>
</dbReference>
<dbReference type="PANTHER" id="PTHR10218">
    <property type="entry name" value="GTP-BINDING PROTEIN ALPHA SUBUNIT"/>
    <property type="match status" value="1"/>
</dbReference>
<keyword evidence="2 5" id="KW-0547">Nucleotide-binding</keyword>
<evidence type="ECO:0000256" key="6">
    <source>
        <dbReference type="PIRSR" id="PIRSR601019-2"/>
    </source>
</evidence>
<dbReference type="PANTHER" id="PTHR10218:SF360">
    <property type="entry name" value="GUANINE NUCLEOTIDE-BINDING PROTEIN SUBUNIT ALPHA HOMOLOG"/>
    <property type="match status" value="1"/>
</dbReference>
<dbReference type="STRING" id="1314674.A0A0D7B840"/>
<dbReference type="InterPro" id="IPR027417">
    <property type="entry name" value="P-loop_NTPase"/>
</dbReference>
<feature type="binding site" evidence="6">
    <location>
        <position position="216"/>
    </location>
    <ligand>
        <name>Mg(2+)</name>
        <dbReference type="ChEBI" id="CHEBI:18420"/>
    </ligand>
</feature>
<dbReference type="GO" id="GO:0007188">
    <property type="term" value="P:adenylate cyclase-modulating G protein-coupled receptor signaling pathway"/>
    <property type="evidence" value="ECO:0007669"/>
    <property type="project" value="TreeGrafter"/>
</dbReference>
<dbReference type="SMART" id="SM00275">
    <property type="entry name" value="G_alpha"/>
    <property type="match status" value="1"/>
</dbReference>
<keyword evidence="3 5" id="KW-0342">GTP-binding</keyword>
<dbReference type="FunFam" id="3.40.50.300:FF:000692">
    <property type="entry name" value="Guanine nucleotide-binding protein subunit alpha"/>
    <property type="match status" value="1"/>
</dbReference>
<dbReference type="AlphaFoldDB" id="A0A0D7B840"/>
<keyword evidence="8" id="KW-1185">Reference proteome</keyword>
<evidence type="ECO:0000256" key="4">
    <source>
        <dbReference type="ARBA" id="ARBA00023224"/>
    </source>
</evidence>
<feature type="binding site" evidence="5">
    <location>
        <begin position="54"/>
        <end position="59"/>
    </location>
    <ligand>
        <name>GTP</name>
        <dbReference type="ChEBI" id="CHEBI:37565"/>
    </ligand>
</feature>
<accession>A0A0D7B840</accession>
<dbReference type="GO" id="GO:0005525">
    <property type="term" value="F:GTP binding"/>
    <property type="evidence" value="ECO:0007669"/>
    <property type="project" value="UniProtKB-KW"/>
</dbReference>
<dbReference type="PRINTS" id="PR00318">
    <property type="entry name" value="GPROTEINA"/>
</dbReference>
<protein>
    <submittedName>
        <fullName evidence="7">Guanine nucleotide binding protein, alpha subunit</fullName>
    </submittedName>
</protein>
<dbReference type="InterPro" id="IPR011025">
    <property type="entry name" value="GproteinA_insert"/>
</dbReference>
<evidence type="ECO:0000313" key="7">
    <source>
        <dbReference type="EMBL" id="KIY66334.1"/>
    </source>
</evidence>
<proteinExistence type="predicted"/>
<name>A0A0D7B840_9AGAR</name>
<evidence type="ECO:0000313" key="8">
    <source>
        <dbReference type="Proteomes" id="UP000054007"/>
    </source>
</evidence>
<dbReference type="EMBL" id="KN880558">
    <property type="protein sequence ID" value="KIY66334.1"/>
    <property type="molecule type" value="Genomic_DNA"/>
</dbReference>
<evidence type="ECO:0000256" key="2">
    <source>
        <dbReference type="ARBA" id="ARBA00022741"/>
    </source>
</evidence>
<keyword evidence="4" id="KW-0807">Transducer</keyword>
<evidence type="ECO:0000256" key="1">
    <source>
        <dbReference type="ARBA" id="ARBA00022723"/>
    </source>
</evidence>
<dbReference type="Gene3D" id="3.40.50.300">
    <property type="entry name" value="P-loop containing nucleotide triphosphate hydrolases"/>
    <property type="match status" value="2"/>
</dbReference>
<dbReference type="GO" id="GO:0005834">
    <property type="term" value="C:heterotrimeric G-protein complex"/>
    <property type="evidence" value="ECO:0007669"/>
    <property type="project" value="TreeGrafter"/>
</dbReference>
<gene>
    <name evidence="7" type="ORF">CYLTODRAFT_398927</name>
</gene>
<dbReference type="Pfam" id="PF00503">
    <property type="entry name" value="G-alpha"/>
    <property type="match status" value="1"/>
</dbReference>
<dbReference type="GO" id="GO:0005737">
    <property type="term" value="C:cytoplasm"/>
    <property type="evidence" value="ECO:0007669"/>
    <property type="project" value="TreeGrafter"/>
</dbReference>
<dbReference type="OrthoDB" id="5817230at2759"/>
<dbReference type="GO" id="GO:0031683">
    <property type="term" value="F:G-protein beta/gamma-subunit complex binding"/>
    <property type="evidence" value="ECO:0007669"/>
    <property type="project" value="InterPro"/>
</dbReference>
<evidence type="ECO:0000256" key="3">
    <source>
        <dbReference type="ARBA" id="ARBA00023134"/>
    </source>
</evidence>
<reference evidence="7 8" key="1">
    <citation type="journal article" date="2015" name="Fungal Genet. Biol.">
        <title>Evolution of novel wood decay mechanisms in Agaricales revealed by the genome sequences of Fistulina hepatica and Cylindrobasidium torrendii.</title>
        <authorList>
            <person name="Floudas D."/>
            <person name="Held B.W."/>
            <person name="Riley R."/>
            <person name="Nagy L.G."/>
            <person name="Koehler G."/>
            <person name="Ransdell A.S."/>
            <person name="Younus H."/>
            <person name="Chow J."/>
            <person name="Chiniquy J."/>
            <person name="Lipzen A."/>
            <person name="Tritt A."/>
            <person name="Sun H."/>
            <person name="Haridas S."/>
            <person name="LaButti K."/>
            <person name="Ohm R.A."/>
            <person name="Kues U."/>
            <person name="Blanchette R.A."/>
            <person name="Grigoriev I.V."/>
            <person name="Minto R.E."/>
            <person name="Hibbett D.S."/>
        </authorList>
    </citation>
    <scope>NUCLEOTIDE SEQUENCE [LARGE SCALE GENOMIC DNA]</scope>
    <source>
        <strain evidence="7 8">FP15055 ss-10</strain>
    </source>
</reference>
<feature type="binding site" evidence="5">
    <location>
        <begin position="316"/>
        <end position="319"/>
    </location>
    <ligand>
        <name>GTP</name>
        <dbReference type="ChEBI" id="CHEBI:37565"/>
    </ligand>
</feature>
<evidence type="ECO:0000256" key="5">
    <source>
        <dbReference type="PIRSR" id="PIRSR601019-1"/>
    </source>
</evidence>
<sequence>MAVLDQDPFAELTHHDPDAQRVSDAIDDALKVEKKKRDKAEKNQVKVLLLGQGESGKSTTLKNFRLAYDPEGWQEERASWRAVIQLNVCRSVHILLADSTDELLNLRLAPLKRVEADLMRRLGAASYEDTPDGQPPEVYLRAMTSIPQANDAEAQAVLFACLSDIQTLYASAKSQRSQDGRGIEESSGFFLNDVERICAPDYTPSDEDVMRARLRTTGVQEWRIRFHNTTSTLGLNAAYGQDWVIYDVGGCRTARHAWLPFFENINAIIFLAPLSPFDQTLAEDPSVNRLDDTIRIWKFITASKLLSRTTLVVFLNKCDLLRRKLRKGVRFADYVTTYDGENEAGVVVKWMRDKFKDVAKSNAPAGTNRPVYLYATSVTDTRATSVTLKTVHDGILRAHLKSAEFV</sequence>
<dbReference type="GO" id="GO:0001664">
    <property type="term" value="F:G protein-coupled receptor binding"/>
    <property type="evidence" value="ECO:0007669"/>
    <property type="project" value="TreeGrafter"/>
</dbReference>
<organism evidence="7 8">
    <name type="scientific">Cylindrobasidium torrendii FP15055 ss-10</name>
    <dbReference type="NCBI Taxonomy" id="1314674"/>
    <lineage>
        <taxon>Eukaryota</taxon>
        <taxon>Fungi</taxon>
        <taxon>Dikarya</taxon>
        <taxon>Basidiomycota</taxon>
        <taxon>Agaricomycotina</taxon>
        <taxon>Agaricomycetes</taxon>
        <taxon>Agaricomycetidae</taxon>
        <taxon>Agaricales</taxon>
        <taxon>Marasmiineae</taxon>
        <taxon>Physalacriaceae</taxon>
        <taxon>Cylindrobasidium</taxon>
    </lineage>
</organism>
<dbReference type="PROSITE" id="PS51882">
    <property type="entry name" value="G_ALPHA"/>
    <property type="match status" value="1"/>
</dbReference>
<dbReference type="GO" id="GO:0003924">
    <property type="term" value="F:GTPase activity"/>
    <property type="evidence" value="ECO:0007669"/>
    <property type="project" value="InterPro"/>
</dbReference>
<dbReference type="InterPro" id="IPR001019">
    <property type="entry name" value="Gprotein_alpha_su"/>
</dbReference>